<sequence>MRWTRVDRSPLWGDRLDSSKAGPLRYLLAPLLLYELVCYTWRQDVTEKKARPWIWREKLQARWRYVQALLCYLGPPSHLFWNILPMSAWVLAVTLGVIFFEKYTGRVLDPGNVSYRAYRSVQFVVSLLLSMRINRGVTRWWDARNGFRGAGSAVAALCYQCPVWGVDPAIHACIRKWGIAWHFALWAELNGDKRLDPRAEALFDEEGLRDYYSYSKGRHLCANMLRRLIQEAVEVHTGGMRQEMFTELQSSLQRGFDSMSQCNRISQQALPEALTMLSSGFLSIWLLVMPLGLWESSAGPVGAFVMMLVAVLMLACDELATQLENPRAWPEGLRWKLLPVEVTLQRTLKAAGSSHLNLGMVNAVRERERAKMAAEAEELKGLGSAQNGLSAHIAAGKGEV</sequence>
<name>A0A2P6TRI7_CHLSO</name>
<proteinExistence type="predicted"/>
<reference evidence="9 10" key="1">
    <citation type="journal article" date="2018" name="Plant J.">
        <title>Genome sequences of Chlorella sorokiniana UTEX 1602 and Micractinium conductrix SAG 241.80: implications to maltose excretion by a green alga.</title>
        <authorList>
            <person name="Arriola M.B."/>
            <person name="Velmurugan N."/>
            <person name="Zhang Y."/>
            <person name="Plunkett M.H."/>
            <person name="Hondzo H."/>
            <person name="Barney B.M."/>
        </authorList>
    </citation>
    <scope>NUCLEOTIDE SEQUENCE [LARGE SCALE GENOMIC DNA]</scope>
    <source>
        <strain evidence="10">UTEX 1602</strain>
    </source>
</reference>
<dbReference type="Pfam" id="PF25539">
    <property type="entry name" value="Bestrophin_2"/>
    <property type="match status" value="1"/>
</dbReference>
<keyword evidence="7 8" id="KW-0472">Membrane</keyword>
<evidence type="ECO:0000256" key="5">
    <source>
        <dbReference type="ARBA" id="ARBA00022989"/>
    </source>
</evidence>
<evidence type="ECO:0000256" key="6">
    <source>
        <dbReference type="ARBA" id="ARBA00023065"/>
    </source>
</evidence>
<keyword evidence="2" id="KW-0813">Transport</keyword>
<keyword evidence="10" id="KW-1185">Reference proteome</keyword>
<feature type="transmembrane region" description="Helical" evidence="8">
    <location>
        <begin position="300"/>
        <end position="320"/>
    </location>
</feature>
<evidence type="ECO:0000256" key="7">
    <source>
        <dbReference type="ARBA" id="ARBA00023136"/>
    </source>
</evidence>
<dbReference type="GO" id="GO:0005254">
    <property type="term" value="F:chloride channel activity"/>
    <property type="evidence" value="ECO:0007669"/>
    <property type="project" value="InterPro"/>
</dbReference>
<dbReference type="GO" id="GO:0005886">
    <property type="term" value="C:plasma membrane"/>
    <property type="evidence" value="ECO:0007669"/>
    <property type="project" value="UniProtKB-SubCell"/>
</dbReference>
<keyword evidence="3" id="KW-1003">Cell membrane</keyword>
<evidence type="ECO:0000256" key="4">
    <source>
        <dbReference type="ARBA" id="ARBA00022692"/>
    </source>
</evidence>
<dbReference type="PANTHER" id="PTHR33281:SF19">
    <property type="entry name" value="VOLTAGE-DEPENDENT ANION CHANNEL-FORMING PROTEIN YNEE"/>
    <property type="match status" value="1"/>
</dbReference>
<evidence type="ECO:0000256" key="3">
    <source>
        <dbReference type="ARBA" id="ARBA00022475"/>
    </source>
</evidence>
<dbReference type="AlphaFoldDB" id="A0A2P6TRI7"/>
<gene>
    <name evidence="9" type="ORF">C2E21_4795</name>
</gene>
<dbReference type="InterPro" id="IPR044669">
    <property type="entry name" value="YneE/VCCN1/2-like"/>
</dbReference>
<comment type="subcellular location">
    <subcellularLocation>
        <location evidence="1">Cell membrane</location>
        <topology evidence="1">Multi-pass membrane protein</topology>
    </subcellularLocation>
</comment>
<feature type="transmembrane region" description="Helical" evidence="8">
    <location>
        <begin position="79"/>
        <end position="100"/>
    </location>
</feature>
<keyword evidence="4 8" id="KW-0812">Transmembrane</keyword>
<evidence type="ECO:0000256" key="8">
    <source>
        <dbReference type="SAM" id="Phobius"/>
    </source>
</evidence>
<comment type="caution">
    <text evidence="9">The sequence shown here is derived from an EMBL/GenBank/DDBJ whole genome shotgun (WGS) entry which is preliminary data.</text>
</comment>
<feature type="transmembrane region" description="Helical" evidence="8">
    <location>
        <begin position="273"/>
        <end position="294"/>
    </location>
</feature>
<dbReference type="PANTHER" id="PTHR33281">
    <property type="entry name" value="UPF0187 PROTEIN YNEE"/>
    <property type="match status" value="1"/>
</dbReference>
<dbReference type="GO" id="GO:0016829">
    <property type="term" value="F:lyase activity"/>
    <property type="evidence" value="ECO:0007669"/>
    <property type="project" value="UniProtKB-KW"/>
</dbReference>
<protein>
    <submittedName>
        <fullName evidence="9">Deoxyribodipyrimidine photo-lyase</fullName>
    </submittedName>
</protein>
<evidence type="ECO:0000256" key="1">
    <source>
        <dbReference type="ARBA" id="ARBA00004651"/>
    </source>
</evidence>
<evidence type="ECO:0000256" key="2">
    <source>
        <dbReference type="ARBA" id="ARBA00022448"/>
    </source>
</evidence>
<feature type="transmembrane region" description="Helical" evidence="8">
    <location>
        <begin position="24"/>
        <end position="42"/>
    </location>
</feature>
<evidence type="ECO:0000313" key="9">
    <source>
        <dbReference type="EMBL" id="PRW56677.1"/>
    </source>
</evidence>
<evidence type="ECO:0000313" key="10">
    <source>
        <dbReference type="Proteomes" id="UP000239899"/>
    </source>
</evidence>
<dbReference type="Proteomes" id="UP000239899">
    <property type="component" value="Unassembled WGS sequence"/>
</dbReference>
<keyword evidence="6" id="KW-0406">Ion transport</keyword>
<keyword evidence="5 8" id="KW-1133">Transmembrane helix</keyword>
<accession>A0A2P6TRI7</accession>
<organism evidence="9 10">
    <name type="scientific">Chlorella sorokiniana</name>
    <name type="common">Freshwater green alga</name>
    <dbReference type="NCBI Taxonomy" id="3076"/>
    <lineage>
        <taxon>Eukaryota</taxon>
        <taxon>Viridiplantae</taxon>
        <taxon>Chlorophyta</taxon>
        <taxon>core chlorophytes</taxon>
        <taxon>Trebouxiophyceae</taxon>
        <taxon>Chlorellales</taxon>
        <taxon>Chlorellaceae</taxon>
        <taxon>Chlorella clade</taxon>
        <taxon>Chlorella</taxon>
    </lineage>
</organism>
<dbReference type="EMBL" id="LHPG02000008">
    <property type="protein sequence ID" value="PRW56677.1"/>
    <property type="molecule type" value="Genomic_DNA"/>
</dbReference>
<dbReference type="OrthoDB" id="513608at2759"/>